<gene>
    <name evidence="2" type="ORF">GAO09_27450</name>
</gene>
<evidence type="ECO:0000313" key="3">
    <source>
        <dbReference type="Proteomes" id="UP000435138"/>
    </source>
</evidence>
<dbReference type="InterPro" id="IPR018958">
    <property type="entry name" value="Knr4/Smi1-like_dom"/>
</dbReference>
<sequence length="325" mass="38172">MTATDAETPAEMLIRRADELRQAAEAAQTYGECLRLNILLSEARSAYWARSEKDFDDRNFMWSEEIFATDRSIRAQTETLRPMDEIPAILETTEPTVESFFDSHCRPPSTLDEESRKRRIDLIDAAEKRLGIAINGTLRALFAHCNGGTTDFYLHPRFPWSRVDYTNVENHPDDGHKYSPFYTEWQWVFDDQTIASVQHWQSVESFMAEEIDRYQREDYIVDLTWREKMAGLDRLIILCMQENSRTWDINMTCLDFRRGPLPGLVILAADKTGEHFEIRQSWPSFETLFGRLRRWSIREIDGAVRKRGPTYVEIFDEGRWRMPYG</sequence>
<evidence type="ECO:0000313" key="2">
    <source>
        <dbReference type="EMBL" id="MQY49768.1"/>
    </source>
</evidence>
<dbReference type="RefSeq" id="WP_153359836.1">
    <property type="nucleotide sequence ID" value="NZ_JAYKOO010000001.1"/>
</dbReference>
<dbReference type="EMBL" id="WIXI01000051">
    <property type="protein sequence ID" value="MQY49768.1"/>
    <property type="molecule type" value="Genomic_DNA"/>
</dbReference>
<dbReference type="Pfam" id="PF09346">
    <property type="entry name" value="SMI1_KNR4"/>
    <property type="match status" value="1"/>
</dbReference>
<organism evidence="2 3">
    <name type="scientific">Endobacterium cereale</name>
    <dbReference type="NCBI Taxonomy" id="2663029"/>
    <lineage>
        <taxon>Bacteria</taxon>
        <taxon>Pseudomonadati</taxon>
        <taxon>Pseudomonadota</taxon>
        <taxon>Alphaproteobacteria</taxon>
        <taxon>Hyphomicrobiales</taxon>
        <taxon>Rhizobiaceae</taxon>
        <taxon>Endobacterium</taxon>
    </lineage>
</organism>
<feature type="domain" description="Knr4/Smi1-like" evidence="1">
    <location>
        <begin position="122"/>
        <end position="289"/>
    </location>
</feature>
<proteinExistence type="predicted"/>
<dbReference type="AlphaFoldDB" id="A0A6A8AIS7"/>
<protein>
    <recommendedName>
        <fullName evidence="1">Knr4/Smi1-like domain-containing protein</fullName>
    </recommendedName>
</protein>
<evidence type="ECO:0000259" key="1">
    <source>
        <dbReference type="Pfam" id="PF09346"/>
    </source>
</evidence>
<keyword evidence="3" id="KW-1185">Reference proteome</keyword>
<accession>A0A6A8AIS7</accession>
<comment type="caution">
    <text evidence="2">The sequence shown here is derived from an EMBL/GenBank/DDBJ whole genome shotgun (WGS) entry which is preliminary data.</text>
</comment>
<reference evidence="2 3" key="1">
    <citation type="submission" date="2019-11" db="EMBL/GenBank/DDBJ databases">
        <title>Genome analysis of Rhizobacterium cereale a novel genus and species isolated from maize roots in North Spain.</title>
        <authorList>
            <person name="Menendez E."/>
            <person name="Flores-Felix J.D."/>
            <person name="Ramirez-Bahena M.-H."/>
            <person name="Igual J.M."/>
            <person name="Garcia-Fraile P."/>
            <person name="Peix A."/>
            <person name="Velazquez E."/>
        </authorList>
    </citation>
    <scope>NUCLEOTIDE SEQUENCE [LARGE SCALE GENOMIC DNA]</scope>
    <source>
        <strain evidence="2 3">RZME27</strain>
    </source>
</reference>
<dbReference type="Proteomes" id="UP000435138">
    <property type="component" value="Unassembled WGS sequence"/>
</dbReference>
<name>A0A6A8AIS7_9HYPH</name>